<accession>A0AA40AUB6</accession>
<protein>
    <submittedName>
        <fullName evidence="1">Uncharacterized protein</fullName>
    </submittedName>
</protein>
<gene>
    <name evidence="1" type="ORF">B0T26DRAFT_749592</name>
</gene>
<name>A0AA40AUB6_9PEZI</name>
<dbReference type="Proteomes" id="UP001172101">
    <property type="component" value="Unassembled WGS sequence"/>
</dbReference>
<dbReference type="AlphaFoldDB" id="A0AA40AUB6"/>
<dbReference type="RefSeq" id="XP_060298071.1">
    <property type="nucleotide sequence ID" value="XM_060445123.1"/>
</dbReference>
<dbReference type="GeneID" id="85328393"/>
<evidence type="ECO:0000313" key="1">
    <source>
        <dbReference type="EMBL" id="KAK0722147.1"/>
    </source>
</evidence>
<comment type="caution">
    <text evidence="1">The sequence shown here is derived from an EMBL/GenBank/DDBJ whole genome shotgun (WGS) entry which is preliminary data.</text>
</comment>
<reference evidence="1" key="1">
    <citation type="submission" date="2023-06" db="EMBL/GenBank/DDBJ databases">
        <title>Genome-scale phylogeny and comparative genomics of the fungal order Sordariales.</title>
        <authorList>
            <consortium name="Lawrence Berkeley National Laboratory"/>
            <person name="Hensen N."/>
            <person name="Bonometti L."/>
            <person name="Westerberg I."/>
            <person name="Brannstrom I.O."/>
            <person name="Guillou S."/>
            <person name="Cros-Aarteil S."/>
            <person name="Calhoun S."/>
            <person name="Haridas S."/>
            <person name="Kuo A."/>
            <person name="Mondo S."/>
            <person name="Pangilinan J."/>
            <person name="Riley R."/>
            <person name="LaButti K."/>
            <person name="Andreopoulos B."/>
            <person name="Lipzen A."/>
            <person name="Chen C."/>
            <person name="Yanf M."/>
            <person name="Daum C."/>
            <person name="Ng V."/>
            <person name="Clum A."/>
            <person name="Steindorff A."/>
            <person name="Ohm R."/>
            <person name="Martin F."/>
            <person name="Silar P."/>
            <person name="Natvig D."/>
            <person name="Lalanne C."/>
            <person name="Gautier V."/>
            <person name="Ament-velasquez S.L."/>
            <person name="Kruys A."/>
            <person name="Hutchinson M.I."/>
            <person name="Powell A.J."/>
            <person name="Barry K."/>
            <person name="Miller A.N."/>
            <person name="Grigoriev I.V."/>
            <person name="Debuchy R."/>
            <person name="Gladieux P."/>
            <person name="Thoren M.H."/>
            <person name="Johannesson H."/>
        </authorList>
    </citation>
    <scope>NUCLEOTIDE SEQUENCE</scope>
    <source>
        <strain evidence="1">SMH2392-1A</strain>
    </source>
</reference>
<keyword evidence="2" id="KW-1185">Reference proteome</keyword>
<evidence type="ECO:0000313" key="2">
    <source>
        <dbReference type="Proteomes" id="UP001172101"/>
    </source>
</evidence>
<proteinExistence type="predicted"/>
<dbReference type="EMBL" id="JAUIRO010000003">
    <property type="protein sequence ID" value="KAK0722147.1"/>
    <property type="molecule type" value="Genomic_DNA"/>
</dbReference>
<organism evidence="1 2">
    <name type="scientific">Lasiosphaeria miniovina</name>
    <dbReference type="NCBI Taxonomy" id="1954250"/>
    <lineage>
        <taxon>Eukaryota</taxon>
        <taxon>Fungi</taxon>
        <taxon>Dikarya</taxon>
        <taxon>Ascomycota</taxon>
        <taxon>Pezizomycotina</taxon>
        <taxon>Sordariomycetes</taxon>
        <taxon>Sordariomycetidae</taxon>
        <taxon>Sordariales</taxon>
        <taxon>Lasiosphaeriaceae</taxon>
        <taxon>Lasiosphaeria</taxon>
    </lineage>
</organism>
<sequence length="103" mass="10747">MATRSADFGLWVTAPLSGVVGENRSISAIVPLWPSVPPTGWSGCLGLDLPGGFRISGKVTCSPTCRSGSRGELHSTTIVPRNRSSVGTGHVALLLYWPNGASR</sequence>